<organism evidence="2 3">
    <name type="scientific">Hondaea fermentalgiana</name>
    <dbReference type="NCBI Taxonomy" id="2315210"/>
    <lineage>
        <taxon>Eukaryota</taxon>
        <taxon>Sar</taxon>
        <taxon>Stramenopiles</taxon>
        <taxon>Bigyra</taxon>
        <taxon>Labyrinthulomycetes</taxon>
        <taxon>Thraustochytrida</taxon>
        <taxon>Thraustochytriidae</taxon>
        <taxon>Hondaea</taxon>
    </lineage>
</organism>
<name>A0A2R5GMV6_9STRA</name>
<dbReference type="EMBL" id="BEYU01000117">
    <property type="protein sequence ID" value="GBG32232.1"/>
    <property type="molecule type" value="Genomic_DNA"/>
</dbReference>
<dbReference type="InParanoid" id="A0A2R5GMV6"/>
<accession>A0A2R5GMV6</accession>
<comment type="caution">
    <text evidence="2">The sequence shown here is derived from an EMBL/GenBank/DDBJ whole genome shotgun (WGS) entry which is preliminary data.</text>
</comment>
<sequence>MECPLAVVKQSSSSSAQADSEDSNAGSSGSTGPNDVVLGVPVARVKRRARNAPEAIVVPVAEEQDVTAMLGAPQLRRASSRRAIATPPTDMGMPETQFREELHAYLMSKAPEMQADEVSTFVAKVDTDEQSRAALNEELHQTHGQSLDDFYIERVRQQAASLRAALREAGAGTAYPVLLEHGIESIEALQDVDPALLTEMFPDPELHAAVAQLSNPL</sequence>
<feature type="compositionally biased region" description="Polar residues" evidence="1">
    <location>
        <begin position="24"/>
        <end position="33"/>
    </location>
</feature>
<gene>
    <name evidence="2" type="ORF">FCC1311_084572</name>
</gene>
<dbReference type="AlphaFoldDB" id="A0A2R5GMV6"/>
<keyword evidence="3" id="KW-1185">Reference proteome</keyword>
<protein>
    <submittedName>
        <fullName evidence="2">Uncharacterized protein</fullName>
    </submittedName>
</protein>
<dbReference type="Proteomes" id="UP000241890">
    <property type="component" value="Unassembled WGS sequence"/>
</dbReference>
<feature type="region of interest" description="Disordered" evidence="1">
    <location>
        <begin position="1"/>
        <end position="36"/>
    </location>
</feature>
<evidence type="ECO:0000256" key="1">
    <source>
        <dbReference type="SAM" id="MobiDB-lite"/>
    </source>
</evidence>
<proteinExistence type="predicted"/>
<reference evidence="2 3" key="1">
    <citation type="submission" date="2017-12" db="EMBL/GenBank/DDBJ databases">
        <title>Sequencing, de novo assembly and annotation of complete genome of a new Thraustochytrid species, strain FCC1311.</title>
        <authorList>
            <person name="Sedici K."/>
            <person name="Godart F."/>
            <person name="Aiese Cigliano R."/>
            <person name="Sanseverino W."/>
            <person name="Barakat M."/>
            <person name="Ortet P."/>
            <person name="Marechal E."/>
            <person name="Cagnac O."/>
            <person name="Amato A."/>
        </authorList>
    </citation>
    <scope>NUCLEOTIDE SEQUENCE [LARGE SCALE GENOMIC DNA]</scope>
</reference>
<evidence type="ECO:0000313" key="3">
    <source>
        <dbReference type="Proteomes" id="UP000241890"/>
    </source>
</evidence>
<evidence type="ECO:0000313" key="2">
    <source>
        <dbReference type="EMBL" id="GBG32232.1"/>
    </source>
</evidence>